<keyword evidence="1" id="KW-0472">Membrane</keyword>
<proteinExistence type="predicted"/>
<sequence length="112" mass="12835">MPEQHDFFEKNPVCRMVTIILGLWSAVAIITVGFMWFKSDGYFHPEGNLMSVTNLLSYAGCALRNCFWANVRCGWHCFVALHRWLICRCCCGRYMGCIHCPLAACQVLPKRV</sequence>
<dbReference type="EMBL" id="MU004231">
    <property type="protein sequence ID" value="KAF2673044.1"/>
    <property type="molecule type" value="Genomic_DNA"/>
</dbReference>
<dbReference type="Proteomes" id="UP000799302">
    <property type="component" value="Unassembled WGS sequence"/>
</dbReference>
<evidence type="ECO:0000256" key="1">
    <source>
        <dbReference type="SAM" id="Phobius"/>
    </source>
</evidence>
<keyword evidence="3" id="KW-1185">Reference proteome</keyword>
<evidence type="ECO:0000313" key="3">
    <source>
        <dbReference type="Proteomes" id="UP000799302"/>
    </source>
</evidence>
<name>A0A6A6UQ57_9PEZI</name>
<organism evidence="2 3">
    <name type="scientific">Microthyrium microscopicum</name>
    <dbReference type="NCBI Taxonomy" id="703497"/>
    <lineage>
        <taxon>Eukaryota</taxon>
        <taxon>Fungi</taxon>
        <taxon>Dikarya</taxon>
        <taxon>Ascomycota</taxon>
        <taxon>Pezizomycotina</taxon>
        <taxon>Dothideomycetes</taxon>
        <taxon>Dothideomycetes incertae sedis</taxon>
        <taxon>Microthyriales</taxon>
        <taxon>Microthyriaceae</taxon>
        <taxon>Microthyrium</taxon>
    </lineage>
</organism>
<keyword evidence="1" id="KW-0812">Transmembrane</keyword>
<accession>A0A6A6UQ57</accession>
<gene>
    <name evidence="2" type="ORF">BT63DRAFT_145367</name>
</gene>
<dbReference type="AlphaFoldDB" id="A0A6A6UQ57"/>
<reference evidence="2" key="1">
    <citation type="journal article" date="2020" name="Stud. Mycol.">
        <title>101 Dothideomycetes genomes: a test case for predicting lifestyles and emergence of pathogens.</title>
        <authorList>
            <person name="Haridas S."/>
            <person name="Albert R."/>
            <person name="Binder M."/>
            <person name="Bloem J."/>
            <person name="Labutti K."/>
            <person name="Salamov A."/>
            <person name="Andreopoulos B."/>
            <person name="Baker S."/>
            <person name="Barry K."/>
            <person name="Bills G."/>
            <person name="Bluhm B."/>
            <person name="Cannon C."/>
            <person name="Castanera R."/>
            <person name="Culley D."/>
            <person name="Daum C."/>
            <person name="Ezra D."/>
            <person name="Gonzalez J."/>
            <person name="Henrissat B."/>
            <person name="Kuo A."/>
            <person name="Liang C."/>
            <person name="Lipzen A."/>
            <person name="Lutzoni F."/>
            <person name="Magnuson J."/>
            <person name="Mondo S."/>
            <person name="Nolan M."/>
            <person name="Ohm R."/>
            <person name="Pangilinan J."/>
            <person name="Park H.-J."/>
            <person name="Ramirez L."/>
            <person name="Alfaro M."/>
            <person name="Sun H."/>
            <person name="Tritt A."/>
            <person name="Yoshinaga Y."/>
            <person name="Zwiers L.-H."/>
            <person name="Turgeon B."/>
            <person name="Goodwin S."/>
            <person name="Spatafora J."/>
            <person name="Crous P."/>
            <person name="Grigoriev I."/>
        </authorList>
    </citation>
    <scope>NUCLEOTIDE SEQUENCE</scope>
    <source>
        <strain evidence="2">CBS 115976</strain>
    </source>
</reference>
<feature type="transmembrane region" description="Helical" evidence="1">
    <location>
        <begin position="16"/>
        <end position="37"/>
    </location>
</feature>
<keyword evidence="1" id="KW-1133">Transmembrane helix</keyword>
<protein>
    <submittedName>
        <fullName evidence="2">Uncharacterized protein</fullName>
    </submittedName>
</protein>
<evidence type="ECO:0000313" key="2">
    <source>
        <dbReference type="EMBL" id="KAF2673044.1"/>
    </source>
</evidence>